<sequence>MSASVARPSRPGRAFTLVEVLVALSAGLAIAAAALLLSRGVSRLLREDARMASTRVAATLGLARLVADVQRAGFLSSAHAAADPSVCGARALWPQGLQRLSAVTAWNEGSVMAHPEDLEQSTANGLRPDALIVGGNSGNGDVFPIRAIAPGSAGGQDVYLQIEGSGAVQRALARGGAGGADIEASFQVGRLLRIALPGQSRVSYGVIAGVQVVGVPPAQVVVHLASTPALPRREHDGCGLGRGAHVGGLANAVSRVRYDLRRLAGHAVYGDLVAPISPAITGDLGRTELVRVELDADDREIPGSLELVAEYAVDLQIGITAVLASGDIRRFPIGSSNEAEGLAIAGDPATPGAAPERVRAVQLRLSTRARAPDREAGIDMQTGGPRSRFFIPGLVPGVDTAWDPLPPGAPPVHARTCTLQTEVALRNLAGGAL</sequence>
<dbReference type="KEGG" id="ccro:CMC5_012750"/>
<accession>A0A0K1E8G4</accession>
<protein>
    <recommendedName>
        <fullName evidence="4">Prepilin-type N-terminal cleavage/methylation domain-containing protein</fullName>
    </recommendedName>
</protein>
<keyword evidence="1" id="KW-1133">Transmembrane helix</keyword>
<keyword evidence="1" id="KW-0812">Transmembrane</keyword>
<reference evidence="2 3" key="1">
    <citation type="submission" date="2015-07" db="EMBL/GenBank/DDBJ databases">
        <title>Genome analysis of myxobacterium Chondromyces crocatus Cm c5 reveals a high potential for natural compound synthesis and the genetic basis for the loss of fruiting body formation.</title>
        <authorList>
            <person name="Zaburannyi N."/>
            <person name="Bunk B."/>
            <person name="Maier J."/>
            <person name="Overmann J."/>
            <person name="Mueller R."/>
        </authorList>
    </citation>
    <scope>NUCLEOTIDE SEQUENCE [LARGE SCALE GENOMIC DNA]</scope>
    <source>
        <strain evidence="2 3">Cm c5</strain>
    </source>
</reference>
<evidence type="ECO:0000313" key="2">
    <source>
        <dbReference type="EMBL" id="AKT37145.1"/>
    </source>
</evidence>
<dbReference type="OrthoDB" id="9820821at2"/>
<dbReference type="STRING" id="52.CMC5_012750"/>
<gene>
    <name evidence="2" type="ORF">CMC5_012750</name>
</gene>
<dbReference type="AlphaFoldDB" id="A0A0K1E8G4"/>
<organism evidence="2 3">
    <name type="scientific">Chondromyces crocatus</name>
    <dbReference type="NCBI Taxonomy" id="52"/>
    <lineage>
        <taxon>Bacteria</taxon>
        <taxon>Pseudomonadati</taxon>
        <taxon>Myxococcota</taxon>
        <taxon>Polyangia</taxon>
        <taxon>Polyangiales</taxon>
        <taxon>Polyangiaceae</taxon>
        <taxon>Chondromyces</taxon>
    </lineage>
</organism>
<evidence type="ECO:0000313" key="3">
    <source>
        <dbReference type="Proteomes" id="UP000067626"/>
    </source>
</evidence>
<evidence type="ECO:0008006" key="4">
    <source>
        <dbReference type="Google" id="ProtNLM"/>
    </source>
</evidence>
<keyword evidence="3" id="KW-1185">Reference proteome</keyword>
<name>A0A0K1E8G4_CHOCO</name>
<dbReference type="EMBL" id="CP012159">
    <property type="protein sequence ID" value="AKT37145.1"/>
    <property type="molecule type" value="Genomic_DNA"/>
</dbReference>
<feature type="transmembrane region" description="Helical" evidence="1">
    <location>
        <begin position="14"/>
        <end position="37"/>
    </location>
</feature>
<keyword evidence="1" id="KW-0472">Membrane</keyword>
<evidence type="ECO:0000256" key="1">
    <source>
        <dbReference type="SAM" id="Phobius"/>
    </source>
</evidence>
<dbReference type="Proteomes" id="UP000067626">
    <property type="component" value="Chromosome"/>
</dbReference>
<dbReference type="RefSeq" id="WP_050429553.1">
    <property type="nucleotide sequence ID" value="NZ_CP012159.1"/>
</dbReference>
<proteinExistence type="predicted"/>